<protein>
    <submittedName>
        <fullName evidence="1">Uncharacterized protein</fullName>
    </submittedName>
</protein>
<name>E4YQH9_OIKDI</name>
<sequence length="26" mass="2787">AHCFGKNLTISLIPTAAQDQIAGRNF</sequence>
<gene>
    <name evidence="1" type="ORF">GSOID_T00031209001</name>
</gene>
<feature type="non-terminal residue" evidence="1">
    <location>
        <position position="1"/>
    </location>
</feature>
<dbReference type="AlphaFoldDB" id="E4YQH9"/>
<dbReference type="EMBL" id="FN655046">
    <property type="protein sequence ID" value="CBY37724.1"/>
    <property type="molecule type" value="Genomic_DNA"/>
</dbReference>
<proteinExistence type="predicted"/>
<evidence type="ECO:0000313" key="1">
    <source>
        <dbReference type="EMBL" id="CBY37724.1"/>
    </source>
</evidence>
<reference evidence="1" key="1">
    <citation type="journal article" date="2010" name="Science">
        <title>Plasticity of animal genome architecture unmasked by rapid evolution of a pelagic tunicate.</title>
        <authorList>
            <person name="Denoeud F."/>
            <person name="Henriet S."/>
            <person name="Mungpakdee S."/>
            <person name="Aury J.M."/>
            <person name="Da Silva C."/>
            <person name="Brinkmann H."/>
            <person name="Mikhaleva J."/>
            <person name="Olsen L.C."/>
            <person name="Jubin C."/>
            <person name="Canestro C."/>
            <person name="Bouquet J.M."/>
            <person name="Danks G."/>
            <person name="Poulain J."/>
            <person name="Campsteijn C."/>
            <person name="Adamski M."/>
            <person name="Cross I."/>
            <person name="Yadetie F."/>
            <person name="Muffato M."/>
            <person name="Louis A."/>
            <person name="Butcher S."/>
            <person name="Tsagkogeorga G."/>
            <person name="Konrad A."/>
            <person name="Singh S."/>
            <person name="Jensen M.F."/>
            <person name="Cong E.H."/>
            <person name="Eikeseth-Otteraa H."/>
            <person name="Noel B."/>
            <person name="Anthouard V."/>
            <person name="Porcel B.M."/>
            <person name="Kachouri-Lafond R."/>
            <person name="Nishino A."/>
            <person name="Ugolini M."/>
            <person name="Chourrout P."/>
            <person name="Nishida H."/>
            <person name="Aasland R."/>
            <person name="Huzurbazar S."/>
            <person name="Westhof E."/>
            <person name="Delsuc F."/>
            <person name="Lehrach H."/>
            <person name="Reinhardt R."/>
            <person name="Weissenbach J."/>
            <person name="Roy S.W."/>
            <person name="Artiguenave F."/>
            <person name="Postlethwait J.H."/>
            <person name="Manak J.R."/>
            <person name="Thompson E.M."/>
            <person name="Jaillon O."/>
            <person name="Du Pasquier L."/>
            <person name="Boudinot P."/>
            <person name="Liberles D.A."/>
            <person name="Volff J.N."/>
            <person name="Philippe H."/>
            <person name="Lenhard B."/>
            <person name="Roest Crollius H."/>
            <person name="Wincker P."/>
            <person name="Chourrout D."/>
        </authorList>
    </citation>
    <scope>NUCLEOTIDE SEQUENCE [LARGE SCALE GENOMIC DNA]</scope>
</reference>
<organism evidence="1">
    <name type="scientific">Oikopleura dioica</name>
    <name type="common">Tunicate</name>
    <dbReference type="NCBI Taxonomy" id="34765"/>
    <lineage>
        <taxon>Eukaryota</taxon>
        <taxon>Metazoa</taxon>
        <taxon>Chordata</taxon>
        <taxon>Tunicata</taxon>
        <taxon>Appendicularia</taxon>
        <taxon>Copelata</taxon>
        <taxon>Oikopleuridae</taxon>
        <taxon>Oikopleura</taxon>
    </lineage>
</organism>
<accession>E4YQH9</accession>
<dbReference type="Proteomes" id="UP000011014">
    <property type="component" value="Unassembled WGS sequence"/>
</dbReference>